<organism evidence="2 3">
    <name type="scientific">Crenobacter luteus</name>
    <dbReference type="NCBI Taxonomy" id="1452487"/>
    <lineage>
        <taxon>Bacteria</taxon>
        <taxon>Pseudomonadati</taxon>
        <taxon>Pseudomonadota</taxon>
        <taxon>Betaproteobacteria</taxon>
        <taxon>Neisseriales</taxon>
        <taxon>Neisseriaceae</taxon>
        <taxon>Crenobacter</taxon>
    </lineage>
</organism>
<keyword evidence="3" id="KW-1185">Reference proteome</keyword>
<keyword evidence="1" id="KW-0812">Transmembrane</keyword>
<dbReference type="Proteomes" id="UP000076625">
    <property type="component" value="Unassembled WGS sequence"/>
</dbReference>
<comment type="caution">
    <text evidence="2">The sequence shown here is derived from an EMBL/GenBank/DDBJ whole genome shotgun (WGS) entry which is preliminary data.</text>
</comment>
<feature type="transmembrane region" description="Helical" evidence="1">
    <location>
        <begin position="44"/>
        <end position="62"/>
    </location>
</feature>
<evidence type="ECO:0000313" key="3">
    <source>
        <dbReference type="Proteomes" id="UP000076625"/>
    </source>
</evidence>
<evidence type="ECO:0000313" key="2">
    <source>
        <dbReference type="EMBL" id="KZE33907.1"/>
    </source>
</evidence>
<evidence type="ECO:0000256" key="1">
    <source>
        <dbReference type="SAM" id="Phobius"/>
    </source>
</evidence>
<feature type="transmembrane region" description="Helical" evidence="1">
    <location>
        <begin position="12"/>
        <end position="32"/>
    </location>
</feature>
<protein>
    <submittedName>
        <fullName evidence="2">Uncharacterized protein</fullName>
    </submittedName>
</protein>
<accession>A0A163D5J3</accession>
<proteinExistence type="predicted"/>
<keyword evidence="1" id="KW-1133">Transmembrane helix</keyword>
<dbReference type="EMBL" id="LQQU01000011">
    <property type="protein sequence ID" value="KZE33907.1"/>
    <property type="molecule type" value="Genomic_DNA"/>
</dbReference>
<name>A0A163D5J3_9NEIS</name>
<reference evidence="3" key="1">
    <citation type="submission" date="2016-01" db="EMBL/GenBank/DDBJ databases">
        <title>Draft genome of Chromobacterium sp. F49.</title>
        <authorList>
            <person name="Hong K.W."/>
        </authorList>
    </citation>
    <scope>NUCLEOTIDE SEQUENCE [LARGE SCALE GENOMIC DNA]</scope>
    <source>
        <strain evidence="3">CN10</strain>
    </source>
</reference>
<keyword evidence="1" id="KW-0472">Membrane</keyword>
<dbReference type="AlphaFoldDB" id="A0A163D5J3"/>
<sequence length="88" mass="9895">MQVYVLDTSLLFWVAFPFLLVLAVVVSLKDYVLKQKRVLQFFKVKYLAVLIGTALMSVVAPANAKGQRIKFVDAMEECAVRYDAAGQH</sequence>
<gene>
    <name evidence="2" type="ORF">AVW16_07545</name>
</gene>